<sequence>MKKNFNKWHLMAIIFVLYALIVAIAMLTHQPAGTMSMLIDRGAPGIGLLCFLILLFG</sequence>
<feature type="transmembrane region" description="Helical" evidence="1">
    <location>
        <begin position="12"/>
        <end position="32"/>
    </location>
</feature>
<evidence type="ECO:0000256" key="1">
    <source>
        <dbReference type="SAM" id="Phobius"/>
    </source>
</evidence>
<keyword evidence="1" id="KW-0472">Membrane</keyword>
<evidence type="ECO:0000313" key="3">
    <source>
        <dbReference type="Proteomes" id="UP000034072"/>
    </source>
</evidence>
<keyword evidence="1" id="KW-0812">Transmembrane</keyword>
<protein>
    <submittedName>
        <fullName evidence="2">Uncharacterized protein</fullName>
    </submittedName>
</protein>
<gene>
    <name evidence="2" type="ORF">UT75_C0009G0010</name>
</gene>
<accession>A0A0G0TQX3</accession>
<feature type="transmembrane region" description="Helical" evidence="1">
    <location>
        <begin position="38"/>
        <end position="56"/>
    </location>
</feature>
<proteinExistence type="predicted"/>
<dbReference type="EMBL" id="LBXZ01000009">
    <property type="protein sequence ID" value="KKR40237.1"/>
    <property type="molecule type" value="Genomic_DNA"/>
</dbReference>
<name>A0A0G0TQX3_9BACT</name>
<comment type="caution">
    <text evidence="2">The sequence shown here is derived from an EMBL/GenBank/DDBJ whole genome shotgun (WGS) entry which is preliminary data.</text>
</comment>
<dbReference type="Proteomes" id="UP000034072">
    <property type="component" value="Unassembled WGS sequence"/>
</dbReference>
<reference evidence="2 3" key="1">
    <citation type="journal article" date="2015" name="Nature">
        <title>rRNA introns, odd ribosomes, and small enigmatic genomes across a large radiation of phyla.</title>
        <authorList>
            <person name="Brown C.T."/>
            <person name="Hug L.A."/>
            <person name="Thomas B.C."/>
            <person name="Sharon I."/>
            <person name="Castelle C.J."/>
            <person name="Singh A."/>
            <person name="Wilkins M.J."/>
            <person name="Williams K.H."/>
            <person name="Banfield J.F."/>
        </authorList>
    </citation>
    <scope>NUCLEOTIDE SEQUENCE [LARGE SCALE GENOMIC DNA]</scope>
</reference>
<evidence type="ECO:0000313" key="2">
    <source>
        <dbReference type="EMBL" id="KKR40237.1"/>
    </source>
</evidence>
<dbReference type="AlphaFoldDB" id="A0A0G0TQX3"/>
<keyword evidence="1" id="KW-1133">Transmembrane helix</keyword>
<organism evidence="2 3">
    <name type="scientific">Candidatus Yanofskybacteria bacterium GW2011_GWE2_40_11</name>
    <dbReference type="NCBI Taxonomy" id="1619033"/>
    <lineage>
        <taxon>Bacteria</taxon>
        <taxon>Candidatus Yanofskyibacteriota</taxon>
    </lineage>
</organism>